<dbReference type="Proteomes" id="UP000036959">
    <property type="component" value="Unassembled WGS sequence"/>
</dbReference>
<organism evidence="3 4">
    <name type="scientific">Candidatus Burkholderia verschuerenii</name>
    <dbReference type="NCBI Taxonomy" id="242163"/>
    <lineage>
        <taxon>Bacteria</taxon>
        <taxon>Pseudomonadati</taxon>
        <taxon>Pseudomonadota</taxon>
        <taxon>Betaproteobacteria</taxon>
        <taxon>Burkholderiales</taxon>
        <taxon>Burkholderiaceae</taxon>
        <taxon>Burkholderia</taxon>
    </lineage>
</organism>
<dbReference type="GO" id="GO:0030572">
    <property type="term" value="F:phosphatidyltransferase activity"/>
    <property type="evidence" value="ECO:0007669"/>
    <property type="project" value="UniProtKB-ARBA"/>
</dbReference>
<sequence>MPQSRRWTTAPQARAQARTATARLRNLTLITAAAALLGACATRPPATAFDRDITHALPADTATPLSSALAPLEKRHPDESGLRLLPTGTDALQARIALARAATKTLDMQYYIANEDNSGKLLLAAALYAADRGVRVRMLVDDLNFKDIDRIMAALNSHQNIEIRVFNPFGSAQRSLSERTQNVFSHVDHFTRRMHNKAMITDNQIAIVGGRNLGDEYFSASPTLQFRDLDVFCAGPITQKISASFDEYWNSTISYPLRALNKQKFDASELDKTRDDLRAHWRAQADPLNARPLNATPLAQQIARDELGLTWASTEFWADKPTKISNPTDDYKSPPMERLAALLKEAQREFLILSPYFVPHDAGVKALGELTKRHMHVAVLTNSLAATDAVAVQAGYGPYRVPLLREGVELYEFKPMQTEGEGRPTAGLFGSKSRASLHAKAYVIDRSILVIGSMNLDPRSALLNTELALVIHSKPIAEQAAGLFDRAASPGASWRVELASQAVSDALRRAGAPQSGLVWTTEENGATVTYDYDPEARFYRNLMTGIFTILPVDKQL</sequence>
<evidence type="ECO:0000313" key="3">
    <source>
        <dbReference type="EMBL" id="KND58241.1"/>
    </source>
</evidence>
<dbReference type="PROSITE" id="PS50035">
    <property type="entry name" value="PLD"/>
    <property type="match status" value="2"/>
</dbReference>
<gene>
    <name evidence="3" type="ORF">BVER_05236</name>
</gene>
<dbReference type="SUPFAM" id="SSF56024">
    <property type="entry name" value="Phospholipase D/nuclease"/>
    <property type="match status" value="2"/>
</dbReference>
<dbReference type="PANTHER" id="PTHR21248:SF12">
    <property type="entry name" value="CARDIOLIPIN SYNTHASE C"/>
    <property type="match status" value="1"/>
</dbReference>
<dbReference type="CDD" id="cd09111">
    <property type="entry name" value="PLDc_ymdC_like_1"/>
    <property type="match status" value="1"/>
</dbReference>
<dbReference type="InterPro" id="IPR025202">
    <property type="entry name" value="PLD-like_dom"/>
</dbReference>
<dbReference type="GO" id="GO:0032049">
    <property type="term" value="P:cardiolipin biosynthetic process"/>
    <property type="evidence" value="ECO:0007669"/>
    <property type="project" value="UniProtKB-ARBA"/>
</dbReference>
<dbReference type="Gene3D" id="3.30.870.10">
    <property type="entry name" value="Endonuclease Chain A"/>
    <property type="match status" value="2"/>
</dbReference>
<evidence type="ECO:0000256" key="1">
    <source>
        <dbReference type="SAM" id="SignalP"/>
    </source>
</evidence>
<comment type="caution">
    <text evidence="3">The sequence shown here is derived from an EMBL/GenBank/DDBJ whole genome shotgun (WGS) entry which is preliminary data.</text>
</comment>
<evidence type="ECO:0000313" key="4">
    <source>
        <dbReference type="Proteomes" id="UP000036959"/>
    </source>
</evidence>
<keyword evidence="1" id="KW-0732">Signal</keyword>
<dbReference type="PANTHER" id="PTHR21248">
    <property type="entry name" value="CARDIOLIPIN SYNTHASE"/>
    <property type="match status" value="1"/>
</dbReference>
<feature type="domain" description="PLD phosphodiesterase" evidence="2">
    <location>
        <begin position="433"/>
        <end position="460"/>
    </location>
</feature>
<name>A0A0L0M7K2_9BURK</name>
<feature type="chain" id="PRO_5005543987" evidence="1">
    <location>
        <begin position="49"/>
        <end position="556"/>
    </location>
</feature>
<dbReference type="SMART" id="SM00155">
    <property type="entry name" value="PLDc"/>
    <property type="match status" value="2"/>
</dbReference>
<reference evidence="4" key="1">
    <citation type="submission" date="2015-06" db="EMBL/GenBank/DDBJ databases">
        <title>Comparative genomics of Burkholderia leaf nodule symbionts.</title>
        <authorList>
            <person name="Carlier A."/>
            <person name="Eberl L."/>
            <person name="Pinto-Carbo M."/>
        </authorList>
    </citation>
    <scope>NUCLEOTIDE SEQUENCE [LARGE SCALE GENOMIC DNA]</scope>
    <source>
        <strain evidence="4">UZHbot4</strain>
    </source>
</reference>
<dbReference type="CDD" id="cd09113">
    <property type="entry name" value="PLDc_ymdC_like_2"/>
    <property type="match status" value="1"/>
</dbReference>
<dbReference type="Pfam" id="PF13091">
    <property type="entry name" value="PLDc_2"/>
    <property type="match status" value="2"/>
</dbReference>
<protein>
    <submittedName>
        <fullName evidence="3">Cardiolipin synthetase</fullName>
    </submittedName>
</protein>
<accession>A0A0L0M7K2</accession>
<proteinExistence type="predicted"/>
<dbReference type="AlphaFoldDB" id="A0A0L0M7K2"/>
<dbReference type="PATRIC" id="fig|242163.4.peg.2438"/>
<feature type="domain" description="PLD phosphodiesterase" evidence="2">
    <location>
        <begin position="190"/>
        <end position="217"/>
    </location>
</feature>
<keyword evidence="4" id="KW-1185">Reference proteome</keyword>
<feature type="signal peptide" evidence="1">
    <location>
        <begin position="1"/>
        <end position="48"/>
    </location>
</feature>
<dbReference type="InterPro" id="IPR001736">
    <property type="entry name" value="PLipase_D/transphosphatidylase"/>
</dbReference>
<evidence type="ECO:0000259" key="2">
    <source>
        <dbReference type="PROSITE" id="PS50035"/>
    </source>
</evidence>
<dbReference type="EMBL" id="LFJJ01000190">
    <property type="protein sequence ID" value="KND58241.1"/>
    <property type="molecule type" value="Genomic_DNA"/>
</dbReference>